<keyword evidence="3 5" id="KW-0808">Transferase</keyword>
<evidence type="ECO:0000313" key="6">
    <source>
        <dbReference type="EMBL" id="TPR04991.1"/>
    </source>
</evidence>
<evidence type="ECO:0000256" key="5">
    <source>
        <dbReference type="RuleBase" id="RU003694"/>
    </source>
</evidence>
<evidence type="ECO:0000256" key="2">
    <source>
        <dbReference type="ARBA" id="ARBA00022553"/>
    </source>
</evidence>
<keyword evidence="4" id="KW-0511">Multifunctional enzyme</keyword>
<dbReference type="Pfam" id="PF02801">
    <property type="entry name" value="Ketoacyl-synt_C"/>
    <property type="match status" value="1"/>
</dbReference>
<evidence type="ECO:0000256" key="4">
    <source>
        <dbReference type="ARBA" id="ARBA00023268"/>
    </source>
</evidence>
<dbReference type="Gene3D" id="3.40.47.10">
    <property type="match status" value="1"/>
</dbReference>
<dbReference type="PANTHER" id="PTHR43775:SF48">
    <property type="entry name" value="HIGHLY REDUCING POLYKETIDE SYNTHASE SDGA"/>
    <property type="match status" value="1"/>
</dbReference>
<dbReference type="VEuPathDB" id="FungiDB:M747DRAFT_372701"/>
<dbReference type="SMART" id="SM00825">
    <property type="entry name" value="PKS_KS"/>
    <property type="match status" value="1"/>
</dbReference>
<sequence length="577" mass="62560">MSVPEPIAIIGTGCRFPGSASSPTRLWDLLLHPRNVASKAPSDRFNHDAFYHPDEHHGTGNSPESYFLTEDPRAFDAPFFNISRTEAESMDPQQRLLLEVVHESLETAGLPLESLRGSDTGVFCGLMSTDYANLISRDWDEVPMYTPSGTAASMLANRISFFFDWHGPSMTIDTACSSSLVALHQGVSALRNQDCHMALVAASNLIFSPREYIAASKMHLLSPTGRCRMWDEGADGYARGEGIASLVLKRLSDAIADGDPIECIVRATGVNADGRSMGITMPSSIAQSKLIRSTYASVGLNPADHLEDRCQFFEAHGTGTQAGDPQEATAIYNAFFGDSKLPEKTTQEPLYVGSIKTLIGHTEGVAGLAGVIKASLCVQKGIIPPNMLLERINPVIAPLTSQLRIPTEPLLWPSLAPGVPRRVSVNSFGFGGSNAHAIIESYIPPTKLTLGHSLCPQILPFVFSACTEKTLVDVLECYDRFLQEHPDIDLVTLAESLLKRRSAFNHRVVITAASIEALRTEIQIELEKQGSARAASPGIMSRPSNAPKRILGIFTGQGAQYPQMFWDLIAASPQAMV</sequence>
<dbReference type="Pfam" id="PF16197">
    <property type="entry name" value="KAsynt_C_assoc"/>
    <property type="match status" value="1"/>
</dbReference>
<dbReference type="GO" id="GO:0044550">
    <property type="term" value="P:secondary metabolite biosynthetic process"/>
    <property type="evidence" value="ECO:0007669"/>
    <property type="project" value="TreeGrafter"/>
</dbReference>
<dbReference type="PROSITE" id="PS52004">
    <property type="entry name" value="KS3_2"/>
    <property type="match status" value="1"/>
</dbReference>
<dbReference type="VEuPathDB" id="FungiDB:ASPNIDRAFT2_1167936"/>
<dbReference type="InterPro" id="IPR050091">
    <property type="entry name" value="PKS_NRPS_Biosynth_Enz"/>
</dbReference>
<protein>
    <submittedName>
        <fullName evidence="6">DHHC palmitoyltransferase family protein</fullName>
    </submittedName>
</protein>
<dbReference type="InterPro" id="IPR014031">
    <property type="entry name" value="Ketoacyl_synth_C"/>
</dbReference>
<dbReference type="GO" id="GO:0004312">
    <property type="term" value="F:fatty acid synthase activity"/>
    <property type="evidence" value="ECO:0007669"/>
    <property type="project" value="TreeGrafter"/>
</dbReference>
<dbReference type="SUPFAM" id="SSF53901">
    <property type="entry name" value="Thiolase-like"/>
    <property type="match status" value="1"/>
</dbReference>
<dbReference type="FunFam" id="3.40.47.10:FF:000019">
    <property type="entry name" value="Polyketide synthase type I"/>
    <property type="match status" value="1"/>
</dbReference>
<name>A0A254UGH8_ASPNG</name>
<dbReference type="InterPro" id="IPR018201">
    <property type="entry name" value="Ketoacyl_synth_AS"/>
</dbReference>
<dbReference type="InterPro" id="IPR001227">
    <property type="entry name" value="Ac_transferase_dom_sf"/>
</dbReference>
<dbReference type="VEuPathDB" id="FungiDB:ATCC64974_94490"/>
<dbReference type="InterPro" id="IPR032821">
    <property type="entry name" value="PKS_assoc"/>
</dbReference>
<dbReference type="InterPro" id="IPR020841">
    <property type="entry name" value="PKS_Beta-ketoAc_synthase_dom"/>
</dbReference>
<keyword evidence="2" id="KW-0597">Phosphoprotein</keyword>
<dbReference type="InterPro" id="IPR014030">
    <property type="entry name" value="Ketoacyl_synth_N"/>
</dbReference>
<dbReference type="InterPro" id="IPR016039">
    <property type="entry name" value="Thiolase-like"/>
</dbReference>
<dbReference type="PANTHER" id="PTHR43775">
    <property type="entry name" value="FATTY ACID SYNTHASE"/>
    <property type="match status" value="1"/>
</dbReference>
<dbReference type="PROSITE" id="PS00606">
    <property type="entry name" value="KS3_1"/>
    <property type="match status" value="1"/>
</dbReference>
<dbReference type="VEuPathDB" id="FungiDB:An11g09720"/>
<dbReference type="AlphaFoldDB" id="A0A254UGH8"/>
<dbReference type="Pfam" id="PF00109">
    <property type="entry name" value="ketoacyl-synt"/>
    <property type="match status" value="1"/>
</dbReference>
<reference evidence="7" key="1">
    <citation type="submission" date="2018-10" db="EMBL/GenBank/DDBJ databases">
        <title>FDA dAtabase for Regulatory Grade micrObial Sequences (FDA-ARGOS): Supporting development and validation of Infectious Disease Dx tests.</title>
        <authorList>
            <person name="Kerrigan L."/>
            <person name="Tallon L."/>
            <person name="Sadzewicz L."/>
            <person name="Sengamalay N."/>
            <person name="Ott S."/>
            <person name="Godinez A."/>
            <person name="Nagaraj S."/>
            <person name="Vavikolanu K."/>
            <person name="Nadendla S."/>
            <person name="George J."/>
            <person name="Sichtig H."/>
        </authorList>
    </citation>
    <scope>NUCLEOTIDE SEQUENCE [LARGE SCALE GENOMIC DNA]</scope>
    <source>
        <strain evidence="7">FDAARGOS_311</strain>
    </source>
</reference>
<dbReference type="CDD" id="cd00833">
    <property type="entry name" value="PKS"/>
    <property type="match status" value="1"/>
</dbReference>
<comment type="similarity">
    <text evidence="5">Belongs to the thiolase-like superfamily. Beta-ketoacyl-ACP synthases family.</text>
</comment>
<organism evidence="6 7">
    <name type="scientific">Aspergillus niger</name>
    <dbReference type="NCBI Taxonomy" id="5061"/>
    <lineage>
        <taxon>Eukaryota</taxon>
        <taxon>Fungi</taxon>
        <taxon>Dikarya</taxon>
        <taxon>Ascomycota</taxon>
        <taxon>Pezizomycotina</taxon>
        <taxon>Eurotiomycetes</taxon>
        <taxon>Eurotiomycetidae</taxon>
        <taxon>Eurotiales</taxon>
        <taxon>Aspergillaceae</taxon>
        <taxon>Aspergillus</taxon>
        <taxon>Aspergillus subgen. Circumdati</taxon>
    </lineage>
</organism>
<dbReference type="GO" id="GO:0006633">
    <property type="term" value="P:fatty acid biosynthetic process"/>
    <property type="evidence" value="ECO:0007669"/>
    <property type="project" value="InterPro"/>
</dbReference>
<dbReference type="Gene3D" id="3.40.366.10">
    <property type="entry name" value="Malonyl-Coenzyme A Acyl Carrier Protein, domain 2"/>
    <property type="match status" value="1"/>
</dbReference>
<comment type="caution">
    <text evidence="6">The sequence shown here is derived from an EMBL/GenBank/DDBJ whole genome shotgun (WGS) entry which is preliminary data.</text>
</comment>
<proteinExistence type="inferred from homology"/>
<gene>
    <name evidence="6" type="ORF">CAN33_0032500</name>
</gene>
<evidence type="ECO:0000313" key="7">
    <source>
        <dbReference type="Proteomes" id="UP000197666"/>
    </source>
</evidence>
<evidence type="ECO:0000256" key="3">
    <source>
        <dbReference type="ARBA" id="ARBA00022679"/>
    </source>
</evidence>
<accession>A0A254UGH8</accession>
<dbReference type="GO" id="GO:0004315">
    <property type="term" value="F:3-oxoacyl-[acyl-carrier-protein] synthase activity"/>
    <property type="evidence" value="ECO:0007669"/>
    <property type="project" value="InterPro"/>
</dbReference>
<keyword evidence="1" id="KW-0596">Phosphopantetheine</keyword>
<dbReference type="Proteomes" id="UP000197666">
    <property type="component" value="Unassembled WGS sequence"/>
</dbReference>
<evidence type="ECO:0000256" key="1">
    <source>
        <dbReference type="ARBA" id="ARBA00022450"/>
    </source>
</evidence>
<dbReference type="EMBL" id="NKJJ02000002">
    <property type="protein sequence ID" value="TPR04991.1"/>
    <property type="molecule type" value="Genomic_DNA"/>
</dbReference>